<accession>A0A151B6G3</accession>
<evidence type="ECO:0008006" key="3">
    <source>
        <dbReference type="Google" id="ProtNLM"/>
    </source>
</evidence>
<protein>
    <recommendedName>
        <fullName evidence="3">Nucleotidyltransferase substrate binding protein like protein</fullName>
    </recommendedName>
</protein>
<dbReference type="AlphaFoldDB" id="A0A151B6G3"/>
<reference evidence="1 2" key="1">
    <citation type="submission" date="2016-02" db="EMBL/GenBank/DDBJ databases">
        <title>Genome sequence of Clostridium tepidiprofundi DSM 19306.</title>
        <authorList>
            <person name="Poehlein A."/>
            <person name="Daniel R."/>
        </authorList>
    </citation>
    <scope>NUCLEOTIDE SEQUENCE [LARGE SCALE GENOMIC DNA]</scope>
    <source>
        <strain evidence="1 2">DSM 19306</strain>
    </source>
</reference>
<name>A0A151B6G3_9CLOT</name>
<proteinExistence type="predicted"/>
<evidence type="ECO:0000313" key="1">
    <source>
        <dbReference type="EMBL" id="KYH35342.1"/>
    </source>
</evidence>
<dbReference type="SUPFAM" id="SSF81593">
    <property type="entry name" value="Nucleotidyltransferase substrate binding subunit/domain"/>
    <property type="match status" value="1"/>
</dbReference>
<sequence>MVYYRYKKERLNDKFNSAYDFLIKIREAVKLYCDMPNDVIARGMTGYFSDFTEYIIDICETYLVINDRYNTRLSGVDLVKSASKFGLMDEFLCDFMVKCIVLRNRFTHDYYKRDIAEKDIIEFCHSKMLYLDIFLETSNEFIKLKYKFNKA</sequence>
<keyword evidence="2" id="KW-1185">Reference proteome</keyword>
<comment type="caution">
    <text evidence="1">The sequence shown here is derived from an EMBL/GenBank/DDBJ whole genome shotgun (WGS) entry which is preliminary data.</text>
</comment>
<dbReference type="STRING" id="1121338.CLTEP_07460"/>
<dbReference type="PATRIC" id="fig|1121338.3.peg.759"/>
<dbReference type="RefSeq" id="WP_066822805.1">
    <property type="nucleotide sequence ID" value="NZ_LTBA01000004.1"/>
</dbReference>
<gene>
    <name evidence="1" type="ORF">CLTEP_07460</name>
</gene>
<dbReference type="Proteomes" id="UP000075531">
    <property type="component" value="Unassembled WGS sequence"/>
</dbReference>
<dbReference type="InterPro" id="IPR037038">
    <property type="entry name" value="HepT-like_sf"/>
</dbReference>
<dbReference type="Gene3D" id="1.20.120.580">
    <property type="entry name" value="bsu32300-like"/>
    <property type="match status" value="1"/>
</dbReference>
<dbReference type="EMBL" id="LTBA01000004">
    <property type="protein sequence ID" value="KYH35342.1"/>
    <property type="molecule type" value="Genomic_DNA"/>
</dbReference>
<organism evidence="1 2">
    <name type="scientific">Clostridium tepidiprofundi DSM 19306</name>
    <dbReference type="NCBI Taxonomy" id="1121338"/>
    <lineage>
        <taxon>Bacteria</taxon>
        <taxon>Bacillati</taxon>
        <taxon>Bacillota</taxon>
        <taxon>Clostridia</taxon>
        <taxon>Eubacteriales</taxon>
        <taxon>Clostridiaceae</taxon>
        <taxon>Clostridium</taxon>
    </lineage>
</organism>
<evidence type="ECO:0000313" key="2">
    <source>
        <dbReference type="Proteomes" id="UP000075531"/>
    </source>
</evidence>